<gene>
    <name evidence="1" type="ORF">GFSPODELE1_LOCUS10356</name>
</gene>
<evidence type="ECO:0000313" key="1">
    <source>
        <dbReference type="EMBL" id="CAL1715667.1"/>
    </source>
</evidence>
<dbReference type="EMBL" id="OZ037951">
    <property type="protein sequence ID" value="CAL1715667.1"/>
    <property type="molecule type" value="Genomic_DNA"/>
</dbReference>
<accession>A0ABP1E6R7</accession>
<protein>
    <submittedName>
        <fullName evidence="1">Uncharacterized protein</fullName>
    </submittedName>
</protein>
<evidence type="ECO:0000313" key="2">
    <source>
        <dbReference type="Proteomes" id="UP001497453"/>
    </source>
</evidence>
<dbReference type="Proteomes" id="UP001497453">
    <property type="component" value="Chromosome 8"/>
</dbReference>
<proteinExistence type="predicted"/>
<organism evidence="1 2">
    <name type="scientific">Somion occarium</name>
    <dbReference type="NCBI Taxonomy" id="3059160"/>
    <lineage>
        <taxon>Eukaryota</taxon>
        <taxon>Fungi</taxon>
        <taxon>Dikarya</taxon>
        <taxon>Basidiomycota</taxon>
        <taxon>Agaricomycotina</taxon>
        <taxon>Agaricomycetes</taxon>
        <taxon>Polyporales</taxon>
        <taxon>Cerrenaceae</taxon>
        <taxon>Somion</taxon>
    </lineage>
</organism>
<name>A0ABP1E6R7_9APHY</name>
<sequence length="113" mass="13068">MSRSIFGKGTTTADLLIQVRKLKEDCVSLRQIFISILQQLKSVADNSFLPLDHAKELKRFIDIWDRHCGVTYVQIIWRSRYIAEKAEESANFLGLLYNLLHNCKTAYTVFSLT</sequence>
<keyword evidence="2" id="KW-1185">Reference proteome</keyword>
<reference evidence="2" key="1">
    <citation type="submission" date="2024-04" db="EMBL/GenBank/DDBJ databases">
        <authorList>
            <person name="Shaw F."/>
            <person name="Minotto A."/>
        </authorList>
    </citation>
    <scope>NUCLEOTIDE SEQUENCE [LARGE SCALE GENOMIC DNA]</scope>
</reference>